<dbReference type="GO" id="GO:0000155">
    <property type="term" value="F:phosphorelay sensor kinase activity"/>
    <property type="evidence" value="ECO:0007669"/>
    <property type="project" value="TreeGrafter"/>
</dbReference>
<dbReference type="Pfam" id="PF02518">
    <property type="entry name" value="HATPase_c"/>
    <property type="match status" value="1"/>
</dbReference>
<comment type="caution">
    <text evidence="3">The sequence shown here is derived from an EMBL/GenBank/DDBJ whole genome shotgun (WGS) entry which is preliminary data.</text>
</comment>
<dbReference type="Gene3D" id="3.30.565.10">
    <property type="entry name" value="Histidine kinase-like ATPase, C-terminal domain"/>
    <property type="match status" value="1"/>
</dbReference>
<organism evidence="3 4">
    <name type="scientific">Candidatus Magnetobacterium bavaricum</name>
    <dbReference type="NCBI Taxonomy" id="29290"/>
    <lineage>
        <taxon>Bacteria</taxon>
        <taxon>Pseudomonadati</taxon>
        <taxon>Nitrospirota</taxon>
        <taxon>Thermodesulfovibrionia</taxon>
        <taxon>Thermodesulfovibrionales</taxon>
        <taxon>Candidatus Magnetobacteriaceae</taxon>
        <taxon>Candidatus Magnetobacterium</taxon>
    </lineage>
</organism>
<dbReference type="SUPFAM" id="SSF55874">
    <property type="entry name" value="ATPase domain of HSP90 chaperone/DNA topoisomerase II/histidine kinase"/>
    <property type="match status" value="1"/>
</dbReference>
<gene>
    <name evidence="3" type="ORF">MBAV_002832</name>
</gene>
<dbReference type="PANTHER" id="PTHR43547:SF2">
    <property type="entry name" value="HYBRID SIGNAL TRANSDUCTION HISTIDINE KINASE C"/>
    <property type="match status" value="1"/>
</dbReference>
<sequence>MEEAERKEQHNRLIRHKRMLHAQRILSMYLNASVCLLRGDGVEKIHNCWKDNGAPVEVLVSLKKLITSGLPDDPLDEKMDKQYWYWFYPLWDKSAFADREELEKAMHLEERIEYILWKSEPLTKNPFYVELKRYFPFVIVATRLRYLRLIYLINDKKEEYNKILENPIGLSEILRPIKDTNLDCGECQPDILIVGCARLEKNWNEFKKKPRGVLLEGRLNITVEKLLKTLDDKKKEFGYNQRSYLLNQFTMYPLTNESIIHSKAELTYSVCKKLCSIEGYYGDRLNDLHKAEWRKIVFWTLFLYKRQTKLFFHEILRNNEMSILIREKDAYKRRNVLKQLITNANLEEERLPVNIKIFIPLSERTDRNYILLTEWNCSVDSSLQAYGKFMICLKTKEPENMQQWPLWFEKNSDLITDDIENEMRDNFQVFMEEYHNNESHTGRVHFDSIRNTIHDIPFENIEERIDYVTKMALYLVAADKAIYYSYDSLNNILIPKVLIRDRDLQYLTSKQERKAKEEAFQLLTKAVIEWASIPENRLKSSVYSSIDTPCLYSRFKHEKSCSPLTCDLLYKVEDNVIDNDWFHGKEDIMALPIMFHGRKQGVLYLDTVHKCQFILQDRYRLLNLIQIFETELFKARLVQTLKDMNSKLSEAISKRINENDFCNDLAKLIASLLGAADITLWWIPKKHSTKIKLLGCVNSKIRNLLENRPEIYEINNPSFDNVKSGEIEYRRISDTNSDNILKVFSELKFKGIIKVPMKNSNVEGIMMIHDWQLDCIPTPIEEELYFLAQEVLQILMHYFEHMDQINFMRIVLGHDIDSSLFSIQGSCKNLYQFVDLIPYRKRGIFVKQIKDIEGSISLGHTLIEYFTTGEILRNVQYDIADPLLAYVYHLPLQEELKTPIDLKTVIESVLHSKKNKLYGERQVNYEFYSLHVEPLWLHEHIVRNVFNNLIDNIIKYGNQGSSFTIKPRHNPGDFEIIIANTGKPLLPPASANPELVFEKGMYFVDANTHKGRGLGLYIARKLARAWGGNLRLMYEGDQEIAQYTFIVSFPLWLFNNIISDRI</sequence>
<name>A0A0F3GSZ4_9BACT</name>
<proteinExistence type="predicted"/>
<evidence type="ECO:0000313" key="4">
    <source>
        <dbReference type="Proteomes" id="UP000033423"/>
    </source>
</evidence>
<keyword evidence="1" id="KW-0597">Phosphoprotein</keyword>
<evidence type="ECO:0000256" key="1">
    <source>
        <dbReference type="ARBA" id="ARBA00022553"/>
    </source>
</evidence>
<reference evidence="3 4" key="1">
    <citation type="submission" date="2015-02" db="EMBL/GenBank/DDBJ databases">
        <title>Single-cell genomics of uncultivated deep-branching MTB reveals a conserved set of magnetosome genes.</title>
        <authorList>
            <person name="Kolinko S."/>
            <person name="Richter M."/>
            <person name="Glockner F.O."/>
            <person name="Brachmann A."/>
            <person name="Schuler D."/>
        </authorList>
    </citation>
    <scope>NUCLEOTIDE SEQUENCE [LARGE SCALE GENOMIC DNA]</scope>
    <source>
        <strain evidence="3">TM-1</strain>
    </source>
</reference>
<dbReference type="InterPro" id="IPR003594">
    <property type="entry name" value="HATPase_dom"/>
</dbReference>
<dbReference type="SMART" id="SM00387">
    <property type="entry name" value="HATPase_c"/>
    <property type="match status" value="1"/>
</dbReference>
<dbReference type="GO" id="GO:0005524">
    <property type="term" value="F:ATP binding"/>
    <property type="evidence" value="ECO:0007669"/>
    <property type="project" value="UniProtKB-KW"/>
</dbReference>
<dbReference type="PANTHER" id="PTHR43547">
    <property type="entry name" value="TWO-COMPONENT HISTIDINE KINASE"/>
    <property type="match status" value="1"/>
</dbReference>
<keyword evidence="4" id="KW-1185">Reference proteome</keyword>
<accession>A0A0F3GSZ4</accession>
<protein>
    <submittedName>
        <fullName evidence="3">ATP-binding region, ATPase-like domain protein</fullName>
    </submittedName>
</protein>
<dbReference type="EMBL" id="LACI01001216">
    <property type="protein sequence ID" value="KJU84971.1"/>
    <property type="molecule type" value="Genomic_DNA"/>
</dbReference>
<dbReference type="Proteomes" id="UP000033423">
    <property type="component" value="Unassembled WGS sequence"/>
</dbReference>
<dbReference type="AlphaFoldDB" id="A0A0F3GSZ4"/>
<evidence type="ECO:0000259" key="2">
    <source>
        <dbReference type="SMART" id="SM00387"/>
    </source>
</evidence>
<feature type="domain" description="Histidine kinase/HSP90-like ATPase" evidence="2">
    <location>
        <begin position="937"/>
        <end position="1053"/>
    </location>
</feature>
<evidence type="ECO:0000313" key="3">
    <source>
        <dbReference type="EMBL" id="KJU84971.1"/>
    </source>
</evidence>
<keyword evidence="3" id="KW-0067">ATP-binding</keyword>
<keyword evidence="3" id="KW-0547">Nucleotide-binding</keyword>
<dbReference type="InterPro" id="IPR036890">
    <property type="entry name" value="HATPase_C_sf"/>
</dbReference>